<name>A0AAX4FRQ1_XANEU</name>
<dbReference type="EMBL" id="CP137542">
    <property type="protein sequence ID" value="WOP59163.1"/>
    <property type="molecule type" value="Genomic_DNA"/>
</dbReference>
<reference evidence="2" key="1">
    <citation type="submission" date="2023-10" db="EMBL/GenBank/DDBJ databases">
        <title>Comparative Genomic Analysis of Tomato Bacterial Spot Xanthomonads Reveals A New Lineage of Xanthomonas euvesicatoria.</title>
        <authorList>
            <person name="Huang C.-J."/>
            <person name="Wu T.-L."/>
            <person name="Wu Y.-L."/>
            <person name="Wang R.-S."/>
            <person name="Lin Y.-C."/>
        </authorList>
    </citation>
    <scope>NUCLEOTIDE SEQUENCE</scope>
    <source>
        <strain evidence="2">T0319-01</strain>
        <plasmid evidence="2">p3191.3</plasmid>
    </source>
</reference>
<keyword evidence="2" id="KW-0614">Plasmid</keyword>
<dbReference type="PROSITE" id="PS51257">
    <property type="entry name" value="PROKAR_LIPOPROTEIN"/>
    <property type="match status" value="1"/>
</dbReference>
<protein>
    <recommendedName>
        <fullName evidence="4">Lipoprotein</fullName>
    </recommendedName>
</protein>
<accession>A0AAX4FRQ1</accession>
<evidence type="ECO:0000313" key="2">
    <source>
        <dbReference type="EMBL" id="WOP59163.1"/>
    </source>
</evidence>
<feature type="signal peptide" evidence="1">
    <location>
        <begin position="1"/>
        <end position="17"/>
    </location>
</feature>
<feature type="chain" id="PRO_5043343353" description="Lipoprotein" evidence="1">
    <location>
        <begin position="18"/>
        <end position="132"/>
    </location>
</feature>
<dbReference type="RefSeq" id="WP_126952759.1">
    <property type="nucleotide sequence ID" value="NZ_CP137534.1"/>
</dbReference>
<gene>
    <name evidence="2" type="ORF">R5577_23445</name>
</gene>
<keyword evidence="1" id="KW-0732">Signal</keyword>
<organism evidence="2 3">
    <name type="scientific">Xanthomonas euvesicatoria</name>
    <dbReference type="NCBI Taxonomy" id="456327"/>
    <lineage>
        <taxon>Bacteria</taxon>
        <taxon>Pseudomonadati</taxon>
        <taxon>Pseudomonadota</taxon>
        <taxon>Gammaproteobacteria</taxon>
        <taxon>Lysobacterales</taxon>
        <taxon>Lysobacteraceae</taxon>
        <taxon>Xanthomonas</taxon>
    </lineage>
</organism>
<evidence type="ECO:0000313" key="3">
    <source>
        <dbReference type="Proteomes" id="UP001304429"/>
    </source>
</evidence>
<geneLocation type="plasmid" evidence="2 3">
    <name>p3191.3</name>
</geneLocation>
<dbReference type="AlphaFoldDB" id="A0AAX4FRQ1"/>
<evidence type="ECO:0008006" key="4">
    <source>
        <dbReference type="Google" id="ProtNLM"/>
    </source>
</evidence>
<evidence type="ECO:0000256" key="1">
    <source>
        <dbReference type="SAM" id="SignalP"/>
    </source>
</evidence>
<sequence length="132" mass="13754">MRKQLILACAVSLSACATKPVSDTAAVPAPAERVFMYQSAVPDGGTLVVTRDVGLSGSACDIGIMVDGQDVARLRTGERATFNLPAGEVTLGAKPVGSGLCSIGTDRLRRETGLIIKNWLGAEISDWFGLFG</sequence>
<dbReference type="Proteomes" id="UP001304429">
    <property type="component" value="Plasmid p3191.3"/>
</dbReference>
<proteinExistence type="predicted"/>